<dbReference type="Gene3D" id="3.40.50.300">
    <property type="entry name" value="P-loop containing nucleotide triphosphate hydrolases"/>
    <property type="match status" value="1"/>
</dbReference>
<dbReference type="Pfam" id="PF09848">
    <property type="entry name" value="SLFN-g3_helicase"/>
    <property type="match status" value="1"/>
</dbReference>
<protein>
    <submittedName>
        <fullName evidence="2">DUF2075 domain-containing protein</fullName>
    </submittedName>
</protein>
<evidence type="ECO:0000259" key="1">
    <source>
        <dbReference type="Pfam" id="PF09848"/>
    </source>
</evidence>
<sequence>MSFSIKNSSTFKLSPDKDLLDEQKELKTVVEKFLINNKAKNHGCFIIHGDAGTGKSVFLNRLFLDLQTYARQNKQHPLFGSDNYLLVNHPEMLKAYRNATESVALLKKKDYERPTTFINRMHKTGQKADIVLVDEAHLLLTSPDRYNHFAQDNHLEEILNLARLVVVIFDEKQVLKAKSWWDINVLEKVVGNDSFDTYRLTKQFRMNTSMVHQTWIEQFCQRNVLPLPNVQDGGFTLKIFSDAQEMYEQVKNHNQHDGLSRMLATYDYPYRLDGNDYFIEEGRFKLRWDRAKPQAKDPWAERPDTIEEVGSVYTIQGFDLNYVGLILGPSVTWDPIAQRLLIDPLKYEDKAAFNGLGQRDNAEQIKRQIMLNSINVLMTRAINGLYIYAHDPLLREHLLFLQSCSFKAIID</sequence>
<accession>A0ABS0GG05</accession>
<reference evidence="2 3" key="1">
    <citation type="submission" date="2020-11" db="EMBL/GenBank/DDBJ databases">
        <title>Vibrio nitrifigilis sp. nov., a marine nitrogen-fixing bacterium isolated from the lagoon sediment of an islet inside an atoll.</title>
        <authorList>
            <person name="Wang L.-T."/>
            <person name="Shieh W.Y."/>
        </authorList>
    </citation>
    <scope>NUCLEOTIDE SEQUENCE [LARGE SCALE GENOMIC DNA]</scope>
    <source>
        <strain evidence="2 3">NFV-1</strain>
    </source>
</reference>
<feature type="domain" description="Schlafen group 3-like DNA/RNA helicase" evidence="1">
    <location>
        <begin position="44"/>
        <end position="391"/>
    </location>
</feature>
<dbReference type="EMBL" id="JADPMR010000001">
    <property type="protein sequence ID" value="MBF9001344.1"/>
    <property type="molecule type" value="Genomic_DNA"/>
</dbReference>
<evidence type="ECO:0000313" key="3">
    <source>
        <dbReference type="Proteomes" id="UP000597206"/>
    </source>
</evidence>
<evidence type="ECO:0000313" key="2">
    <source>
        <dbReference type="EMBL" id="MBF9001344.1"/>
    </source>
</evidence>
<keyword evidence="3" id="KW-1185">Reference proteome</keyword>
<proteinExistence type="predicted"/>
<name>A0ABS0GG05_9VIBR</name>
<dbReference type="RefSeq" id="WP_196123639.1">
    <property type="nucleotide sequence ID" value="NZ_JADPMR010000001.1"/>
</dbReference>
<dbReference type="InterPro" id="IPR027417">
    <property type="entry name" value="P-loop_NTPase"/>
</dbReference>
<dbReference type="Proteomes" id="UP000597206">
    <property type="component" value="Unassembled WGS sequence"/>
</dbReference>
<dbReference type="InterPro" id="IPR018647">
    <property type="entry name" value="SLFN_3-like_DNA/RNA_helicase"/>
</dbReference>
<comment type="caution">
    <text evidence="2">The sequence shown here is derived from an EMBL/GenBank/DDBJ whole genome shotgun (WGS) entry which is preliminary data.</text>
</comment>
<organism evidence="2 3">
    <name type="scientific">Vibrio nitrifigilis</name>
    <dbReference type="NCBI Taxonomy" id="2789781"/>
    <lineage>
        <taxon>Bacteria</taxon>
        <taxon>Pseudomonadati</taxon>
        <taxon>Pseudomonadota</taxon>
        <taxon>Gammaproteobacteria</taxon>
        <taxon>Vibrionales</taxon>
        <taxon>Vibrionaceae</taxon>
        <taxon>Vibrio</taxon>
    </lineage>
</organism>
<gene>
    <name evidence="2" type="ORF">I1A42_12520</name>
</gene>
<dbReference type="SUPFAM" id="SSF52540">
    <property type="entry name" value="P-loop containing nucleoside triphosphate hydrolases"/>
    <property type="match status" value="1"/>
</dbReference>